<dbReference type="Gene3D" id="3.30.505.10">
    <property type="entry name" value="SH2 domain"/>
    <property type="match status" value="1"/>
</dbReference>
<dbReference type="PRINTS" id="PR00401">
    <property type="entry name" value="SH2DOMAIN"/>
</dbReference>
<evidence type="ECO:0000256" key="1">
    <source>
        <dbReference type="ARBA" id="ARBA00001947"/>
    </source>
</evidence>
<evidence type="ECO:0000256" key="5">
    <source>
        <dbReference type="ARBA" id="ARBA00022723"/>
    </source>
</evidence>
<dbReference type="InterPro" id="IPR017441">
    <property type="entry name" value="Protein_kinase_ATP_BS"/>
</dbReference>
<accession>A0A3M6TWA7</accession>
<feature type="compositionally biased region" description="Polar residues" evidence="19">
    <location>
        <begin position="170"/>
        <end position="180"/>
    </location>
</feature>
<dbReference type="SUPFAM" id="SSF50729">
    <property type="entry name" value="PH domain-like"/>
    <property type="match status" value="1"/>
</dbReference>
<evidence type="ECO:0000313" key="24">
    <source>
        <dbReference type="EMBL" id="RMX45705.1"/>
    </source>
</evidence>
<keyword evidence="6 17" id="KW-0547">Nucleotide-binding</keyword>
<name>A0A3M6TWA7_POCDA</name>
<keyword evidence="11 14" id="KW-0727">SH2 domain</keyword>
<evidence type="ECO:0000256" key="7">
    <source>
        <dbReference type="ARBA" id="ARBA00022771"/>
    </source>
</evidence>
<dbReference type="Pfam" id="PF00018">
    <property type="entry name" value="SH3_1"/>
    <property type="match status" value="1"/>
</dbReference>
<dbReference type="InterPro" id="IPR036860">
    <property type="entry name" value="SH2_dom_sf"/>
</dbReference>
<evidence type="ECO:0000256" key="18">
    <source>
        <dbReference type="RuleBase" id="RU362096"/>
    </source>
</evidence>
<evidence type="ECO:0000259" key="20">
    <source>
        <dbReference type="PROSITE" id="PS50001"/>
    </source>
</evidence>
<dbReference type="GO" id="GO:0008270">
    <property type="term" value="F:zinc ion binding"/>
    <property type="evidence" value="ECO:0007669"/>
    <property type="project" value="UniProtKB-KW"/>
</dbReference>
<evidence type="ECO:0000256" key="16">
    <source>
        <dbReference type="PROSITE-ProRule" id="PRU00432"/>
    </source>
</evidence>
<dbReference type="AlphaFoldDB" id="A0A3M6TWA7"/>
<dbReference type="InterPro" id="IPR020635">
    <property type="entry name" value="Tyr_kinase_cat_dom"/>
</dbReference>
<feature type="domain" description="PH" evidence="22">
    <location>
        <begin position="9"/>
        <end position="118"/>
    </location>
</feature>
<dbReference type="STRING" id="46731.A0A3M6TWA7"/>
<gene>
    <name evidence="24" type="ORF">pdam_00019961</name>
</gene>
<keyword evidence="12 18" id="KW-0829">Tyrosine-protein kinase</keyword>
<dbReference type="InterPro" id="IPR008266">
    <property type="entry name" value="Tyr_kinase_AS"/>
</dbReference>
<dbReference type="Pfam" id="PF00169">
    <property type="entry name" value="PH"/>
    <property type="match status" value="1"/>
</dbReference>
<dbReference type="SMART" id="SM00326">
    <property type="entry name" value="SH3"/>
    <property type="match status" value="1"/>
</dbReference>
<feature type="region of interest" description="Disordered" evidence="19">
    <location>
        <begin position="160"/>
        <end position="206"/>
    </location>
</feature>
<dbReference type="InterPro" id="IPR001562">
    <property type="entry name" value="Znf_Btk_motif"/>
</dbReference>
<feature type="domain" description="SH2" evidence="20">
    <location>
        <begin position="272"/>
        <end position="361"/>
    </location>
</feature>
<dbReference type="Gene3D" id="2.30.30.40">
    <property type="entry name" value="SH3 Domains"/>
    <property type="match status" value="1"/>
</dbReference>
<comment type="catalytic activity">
    <reaction evidence="13 18">
        <text>L-tyrosyl-[protein] + ATP = O-phospho-L-tyrosyl-[protein] + ADP + H(+)</text>
        <dbReference type="Rhea" id="RHEA:10596"/>
        <dbReference type="Rhea" id="RHEA-COMP:10136"/>
        <dbReference type="Rhea" id="RHEA-COMP:20101"/>
        <dbReference type="ChEBI" id="CHEBI:15378"/>
        <dbReference type="ChEBI" id="CHEBI:30616"/>
        <dbReference type="ChEBI" id="CHEBI:46858"/>
        <dbReference type="ChEBI" id="CHEBI:61978"/>
        <dbReference type="ChEBI" id="CHEBI:456216"/>
        <dbReference type="EC" id="2.7.10.2"/>
    </reaction>
</comment>
<evidence type="ECO:0000256" key="9">
    <source>
        <dbReference type="ARBA" id="ARBA00022833"/>
    </source>
</evidence>
<dbReference type="SUPFAM" id="SSF56112">
    <property type="entry name" value="Protein kinase-like (PK-like)"/>
    <property type="match status" value="1"/>
</dbReference>
<dbReference type="Gene3D" id="1.10.510.10">
    <property type="entry name" value="Transferase(Phosphotransferase) domain 1"/>
    <property type="match status" value="1"/>
</dbReference>
<evidence type="ECO:0000256" key="3">
    <source>
        <dbReference type="ARBA" id="ARBA00022553"/>
    </source>
</evidence>
<evidence type="ECO:0000256" key="2">
    <source>
        <dbReference type="ARBA" id="ARBA00022443"/>
    </source>
</evidence>
<evidence type="ECO:0000256" key="11">
    <source>
        <dbReference type="ARBA" id="ARBA00022999"/>
    </source>
</evidence>
<dbReference type="InterPro" id="IPR001849">
    <property type="entry name" value="PH_domain"/>
</dbReference>
<dbReference type="SUPFAM" id="SSF55550">
    <property type="entry name" value="SH2 domain"/>
    <property type="match status" value="1"/>
</dbReference>
<evidence type="ECO:0000256" key="13">
    <source>
        <dbReference type="ARBA" id="ARBA00051245"/>
    </source>
</evidence>
<keyword evidence="7 16" id="KW-0863">Zinc-finger</keyword>
<dbReference type="PROSITE" id="PS50003">
    <property type="entry name" value="PH_DOMAIN"/>
    <property type="match status" value="1"/>
</dbReference>
<evidence type="ECO:0000256" key="4">
    <source>
        <dbReference type="ARBA" id="ARBA00022679"/>
    </source>
</evidence>
<organism evidence="24 25">
    <name type="scientific">Pocillopora damicornis</name>
    <name type="common">Cauliflower coral</name>
    <name type="synonym">Millepora damicornis</name>
    <dbReference type="NCBI Taxonomy" id="46731"/>
    <lineage>
        <taxon>Eukaryota</taxon>
        <taxon>Metazoa</taxon>
        <taxon>Cnidaria</taxon>
        <taxon>Anthozoa</taxon>
        <taxon>Hexacorallia</taxon>
        <taxon>Scleractinia</taxon>
        <taxon>Astrocoeniina</taxon>
        <taxon>Pocilloporidae</taxon>
        <taxon>Pocillopora</taxon>
    </lineage>
</organism>
<dbReference type="PROSITE" id="PS00107">
    <property type="entry name" value="PROTEIN_KINASE_ATP"/>
    <property type="match status" value="1"/>
</dbReference>
<dbReference type="SMART" id="SM00107">
    <property type="entry name" value="BTK"/>
    <property type="match status" value="1"/>
</dbReference>
<evidence type="ECO:0000259" key="23">
    <source>
        <dbReference type="PROSITE" id="PS50011"/>
    </source>
</evidence>
<protein>
    <recommendedName>
        <fullName evidence="18">Tyrosine-protein kinase</fullName>
        <ecNumber evidence="18">2.7.10.2</ecNumber>
    </recommendedName>
</protein>
<dbReference type="InterPro" id="IPR050198">
    <property type="entry name" value="Non-receptor_tyrosine_kinases"/>
</dbReference>
<keyword evidence="5" id="KW-0479">Metal-binding</keyword>
<dbReference type="FunFam" id="3.30.200.20:FF:000053">
    <property type="entry name" value="Tyrosine-protein kinase"/>
    <property type="match status" value="1"/>
</dbReference>
<evidence type="ECO:0000256" key="10">
    <source>
        <dbReference type="ARBA" id="ARBA00022840"/>
    </source>
</evidence>
<evidence type="ECO:0000313" key="25">
    <source>
        <dbReference type="Proteomes" id="UP000275408"/>
    </source>
</evidence>
<keyword evidence="10 17" id="KW-0067">ATP-binding</keyword>
<dbReference type="Pfam" id="PF00017">
    <property type="entry name" value="SH2"/>
    <property type="match status" value="1"/>
</dbReference>
<feature type="domain" description="Protein kinase" evidence="23">
    <location>
        <begin position="383"/>
        <end position="635"/>
    </location>
</feature>
<dbReference type="PROSITE" id="PS50002">
    <property type="entry name" value="SH3"/>
    <property type="match status" value="1"/>
</dbReference>
<dbReference type="PROSITE" id="PS50011">
    <property type="entry name" value="PROTEIN_KINASE_DOM"/>
    <property type="match status" value="1"/>
</dbReference>
<dbReference type="EMBL" id="RCHS01002791">
    <property type="protein sequence ID" value="RMX45705.1"/>
    <property type="molecule type" value="Genomic_DNA"/>
</dbReference>
<evidence type="ECO:0000256" key="14">
    <source>
        <dbReference type="PROSITE-ProRule" id="PRU00191"/>
    </source>
</evidence>
<evidence type="ECO:0000256" key="19">
    <source>
        <dbReference type="SAM" id="MobiDB-lite"/>
    </source>
</evidence>
<comment type="cofactor">
    <cofactor evidence="1">
        <name>Zn(2+)</name>
        <dbReference type="ChEBI" id="CHEBI:29105"/>
    </cofactor>
</comment>
<dbReference type="PRINTS" id="PR00109">
    <property type="entry name" value="TYRKINASE"/>
</dbReference>
<dbReference type="OrthoDB" id="28230at2759"/>
<dbReference type="SMART" id="SM00233">
    <property type="entry name" value="PH"/>
    <property type="match status" value="1"/>
</dbReference>
<dbReference type="InterPro" id="IPR011009">
    <property type="entry name" value="Kinase-like_dom_sf"/>
</dbReference>
<dbReference type="InterPro" id="IPR011993">
    <property type="entry name" value="PH-like_dom_sf"/>
</dbReference>
<dbReference type="GO" id="GO:0005524">
    <property type="term" value="F:ATP binding"/>
    <property type="evidence" value="ECO:0007669"/>
    <property type="project" value="UniProtKB-UniRule"/>
</dbReference>
<dbReference type="SMART" id="SM00219">
    <property type="entry name" value="TyrKc"/>
    <property type="match status" value="1"/>
</dbReference>
<evidence type="ECO:0000256" key="15">
    <source>
        <dbReference type="PROSITE-ProRule" id="PRU00192"/>
    </source>
</evidence>
<dbReference type="Pfam" id="PF07714">
    <property type="entry name" value="PK_Tyr_Ser-Thr"/>
    <property type="match status" value="1"/>
</dbReference>
<proteinExistence type="inferred from homology"/>
<keyword evidence="4 18" id="KW-0808">Transferase</keyword>
<dbReference type="CDD" id="cd01238">
    <property type="entry name" value="PH_Btk"/>
    <property type="match status" value="1"/>
</dbReference>
<dbReference type="InterPro" id="IPR001452">
    <property type="entry name" value="SH3_domain"/>
</dbReference>
<dbReference type="SMART" id="SM00252">
    <property type="entry name" value="SH2"/>
    <property type="match status" value="1"/>
</dbReference>
<dbReference type="Gene3D" id="2.30.29.30">
    <property type="entry name" value="Pleckstrin-homology domain (PH domain)/Phosphotyrosine-binding domain (PTB)"/>
    <property type="match status" value="1"/>
</dbReference>
<keyword evidence="2 15" id="KW-0728">SH3 domain</keyword>
<dbReference type="InterPro" id="IPR001245">
    <property type="entry name" value="Ser-Thr/Tyr_kinase_cat_dom"/>
</dbReference>
<feature type="binding site" evidence="17">
    <location>
        <position position="411"/>
    </location>
    <ligand>
        <name>ATP</name>
        <dbReference type="ChEBI" id="CHEBI:30616"/>
    </ligand>
</feature>
<feature type="domain" description="SH3" evidence="21">
    <location>
        <begin position="207"/>
        <end position="267"/>
    </location>
</feature>
<dbReference type="PROSITE" id="PS00109">
    <property type="entry name" value="PROTEIN_KINASE_TYR"/>
    <property type="match status" value="1"/>
</dbReference>
<keyword evidence="8 18" id="KW-0418">Kinase</keyword>
<keyword evidence="25" id="KW-1185">Reference proteome</keyword>
<dbReference type="Pfam" id="PF00779">
    <property type="entry name" value="BTK"/>
    <property type="match status" value="1"/>
</dbReference>
<keyword evidence="9" id="KW-0862">Zinc</keyword>
<comment type="caution">
    <text evidence="24">The sequence shown here is derived from an EMBL/GenBank/DDBJ whole genome shotgun (WGS) entry which is preliminary data.</text>
</comment>
<dbReference type="InterPro" id="IPR000719">
    <property type="entry name" value="Prot_kinase_dom"/>
</dbReference>
<dbReference type="PANTHER" id="PTHR24418">
    <property type="entry name" value="TYROSINE-PROTEIN KINASE"/>
    <property type="match status" value="1"/>
</dbReference>
<dbReference type="InterPro" id="IPR000980">
    <property type="entry name" value="SH2"/>
</dbReference>
<dbReference type="PROSITE" id="PS50001">
    <property type="entry name" value="SH2"/>
    <property type="match status" value="1"/>
</dbReference>
<dbReference type="EC" id="2.7.10.2" evidence="18"/>
<dbReference type="GO" id="GO:0004715">
    <property type="term" value="F:non-membrane spanning protein tyrosine kinase activity"/>
    <property type="evidence" value="ECO:0007669"/>
    <property type="project" value="UniProtKB-EC"/>
</dbReference>
<dbReference type="PRINTS" id="PR00452">
    <property type="entry name" value="SH3DOMAIN"/>
</dbReference>
<dbReference type="InterPro" id="IPR036028">
    <property type="entry name" value="SH3-like_dom_sf"/>
</dbReference>
<sequence>MYFDQGEERELKVSVMFKRAQGRKKVLTSVNWKERVFVLTPKNLNYFEGSCEKRGRCKGSIPLSSVKAVEFVDDTAFDQNKKFCFCFQVVYDDLVLYVNAKSEQEKKEWVEAIQDECRCNKFLLLEYHPGVFINKWSCCEGKEKTTPGCKESFAAQERNSYQGGRRYTENSRTSNFITSQPLPPIPPTSSEGQPQLEQKAKREQEKKPPEVVVAIYDFRGAEQGDLSLLKGENLIVIDKQSDHWWIAKNSRGEQGYIPSNYVRRQGLESESWFQPEMSRQLTEDILKKEGKEGCFVVRNSSKEGMYTLSVLHGDHVRHYHIKKDNGQLYISDRHRFPTVPELINYHQHNSGGLVTRLRQPPSFGQAPVAAFGHDIWEIPRSDIVLGRELGTGQFGTVRQGTFRGNLHVAVKLMKEGAMSEDDFIDEAKVMTQFQHPHLVQLHGVCSEKPIYIITEFMSQGCLLHYLRHKYSSLQPPQMTEMVRQVASAMMYLESRNFIHRDLAARNCLIGDNDIVKVADFGLARYVIDDEYTASEGTKFPIKWASPEVILYTKFSSKSDIWAFGILTWEIYTAGKQPYPSVSNTDVVQKVINGYRLQKPHRCPDEMYKIVERCWNAEPEQRPSFGAVYKNIVDFVGEDYDETVD</sequence>
<evidence type="ECO:0000259" key="22">
    <source>
        <dbReference type="PROSITE" id="PS50003"/>
    </source>
</evidence>
<evidence type="ECO:0000259" key="21">
    <source>
        <dbReference type="PROSITE" id="PS50002"/>
    </source>
</evidence>
<dbReference type="FunFam" id="1.10.510.10:FF:000052">
    <property type="entry name" value="Tyrosine-protein kinase"/>
    <property type="match status" value="1"/>
</dbReference>
<dbReference type="SUPFAM" id="SSF50044">
    <property type="entry name" value="SH3-domain"/>
    <property type="match status" value="1"/>
</dbReference>
<evidence type="ECO:0000256" key="6">
    <source>
        <dbReference type="ARBA" id="ARBA00022741"/>
    </source>
</evidence>
<dbReference type="GO" id="GO:0005737">
    <property type="term" value="C:cytoplasm"/>
    <property type="evidence" value="ECO:0007669"/>
    <property type="project" value="UniProtKB-ARBA"/>
</dbReference>
<dbReference type="PROSITE" id="PS51113">
    <property type="entry name" value="ZF_BTK"/>
    <property type="match status" value="1"/>
</dbReference>
<dbReference type="Proteomes" id="UP000275408">
    <property type="component" value="Unassembled WGS sequence"/>
</dbReference>
<evidence type="ECO:0000256" key="17">
    <source>
        <dbReference type="PROSITE-ProRule" id="PRU10141"/>
    </source>
</evidence>
<dbReference type="GO" id="GO:0035556">
    <property type="term" value="P:intracellular signal transduction"/>
    <property type="evidence" value="ECO:0007669"/>
    <property type="project" value="InterPro"/>
</dbReference>
<keyword evidence="3" id="KW-0597">Phosphoprotein</keyword>
<reference evidence="24 25" key="1">
    <citation type="journal article" date="2018" name="Sci. Rep.">
        <title>Comparative analysis of the Pocillopora damicornis genome highlights role of immune system in coral evolution.</title>
        <authorList>
            <person name="Cunning R."/>
            <person name="Bay R.A."/>
            <person name="Gillette P."/>
            <person name="Baker A.C."/>
            <person name="Traylor-Knowles N."/>
        </authorList>
    </citation>
    <scope>NUCLEOTIDE SEQUENCE [LARGE SCALE GENOMIC DNA]</scope>
    <source>
        <strain evidence="24">RSMAS</strain>
        <tissue evidence="24">Whole animal</tissue>
    </source>
</reference>
<evidence type="ECO:0000256" key="8">
    <source>
        <dbReference type="ARBA" id="ARBA00022777"/>
    </source>
</evidence>
<evidence type="ECO:0000256" key="12">
    <source>
        <dbReference type="ARBA" id="ARBA00023137"/>
    </source>
</evidence>
<comment type="similarity">
    <text evidence="18">Belongs to the protein kinase superfamily. Tyr protein kinase family.</text>
</comment>